<evidence type="ECO:0000256" key="1">
    <source>
        <dbReference type="SAM" id="Phobius"/>
    </source>
</evidence>
<reference evidence="2" key="1">
    <citation type="submission" date="2013-11" db="EMBL/GenBank/DDBJ databases">
        <authorList>
            <person name="Sternberg P."/>
            <person name="Dillman A."/>
            <person name="Macchietto M."/>
        </authorList>
    </citation>
    <scope>NUCLEOTIDE SEQUENCE</scope>
    <source>
        <strain evidence="2">ALL</strain>
    </source>
</reference>
<keyword evidence="1" id="KW-0472">Membrane</keyword>
<evidence type="ECO:0000313" key="2">
    <source>
        <dbReference type="EMBL" id="TMS39666.1"/>
    </source>
</evidence>
<organism evidence="2">
    <name type="scientific">Steinernema carpocapsae</name>
    <name type="common">Entomopathogenic nematode</name>
    <dbReference type="NCBI Taxonomy" id="34508"/>
    <lineage>
        <taxon>Eukaryota</taxon>
        <taxon>Metazoa</taxon>
        <taxon>Ecdysozoa</taxon>
        <taxon>Nematoda</taxon>
        <taxon>Chromadorea</taxon>
        <taxon>Rhabditida</taxon>
        <taxon>Tylenchina</taxon>
        <taxon>Panagrolaimomorpha</taxon>
        <taxon>Strongyloidoidea</taxon>
        <taxon>Steinernematidae</taxon>
        <taxon>Steinernema</taxon>
    </lineage>
</organism>
<keyword evidence="1" id="KW-0812">Transmembrane</keyword>
<dbReference type="AlphaFoldDB" id="A0A4U8V189"/>
<reference evidence="2" key="2">
    <citation type="journal article" date="2015" name="Genome Biol.">
        <title>Comparative genomics of Steinernema reveals deeply conserved gene regulatory networks.</title>
        <authorList>
            <person name="Dillman A.R."/>
            <person name="Macchietto M."/>
            <person name="Porter C.F."/>
            <person name="Rogers A."/>
            <person name="Williams B."/>
            <person name="Antoshechkin I."/>
            <person name="Lee M.M."/>
            <person name="Goodwin Z."/>
            <person name="Lu X."/>
            <person name="Lewis E.E."/>
            <person name="Goodrich-Blair H."/>
            <person name="Stock S.P."/>
            <person name="Adams B.J."/>
            <person name="Sternberg P.W."/>
            <person name="Mortazavi A."/>
        </authorList>
    </citation>
    <scope>NUCLEOTIDE SEQUENCE [LARGE SCALE GENOMIC DNA]</scope>
    <source>
        <strain evidence="2">ALL</strain>
    </source>
</reference>
<comment type="caution">
    <text evidence="2">The sequence shown here is derived from an EMBL/GenBank/DDBJ whole genome shotgun (WGS) entry which is preliminary data.</text>
</comment>
<keyword evidence="1" id="KW-1133">Transmembrane helix</keyword>
<name>A0A4U8V189_STECR</name>
<sequence>MEQFVSNPILFSALYHVWPLIVTGGSAFIPKILESVRPMNRLTYFDSSAILESTVSGAALYASSFTSTPAIPNLSVFEMITKTYSVQAAGTKHPLIRKETNCPVQGNLTLKFRTDLARIQVYEDDQMLAEYNMENDYGRFRVNLNMDAFGMLTLTIVHGHDCAHVKEITGLVEMAWIDCSSSVVLGAL</sequence>
<proteinExistence type="predicted"/>
<gene>
    <name evidence="2" type="ORF">L596_006154</name>
</gene>
<dbReference type="EMBL" id="AZBU02000001">
    <property type="protein sequence ID" value="TMS39666.1"/>
    <property type="molecule type" value="Genomic_DNA"/>
</dbReference>
<reference evidence="2" key="3">
    <citation type="journal article" date="2019" name="G3 (Bethesda)">
        <title>Hybrid Assembly of the Genome of the Entomopathogenic Nematode Steinernema carpocapsae Identifies the X-Chromosome.</title>
        <authorList>
            <person name="Serra L."/>
            <person name="Macchietto M."/>
            <person name="Macias-Munoz A."/>
            <person name="McGill C.J."/>
            <person name="Rodriguez I.M."/>
            <person name="Rodriguez B."/>
            <person name="Murad R."/>
            <person name="Mortazavi A."/>
        </authorList>
    </citation>
    <scope>NUCLEOTIDE SEQUENCE [LARGE SCALE GENOMIC DNA]</scope>
    <source>
        <strain evidence="2">ALL</strain>
    </source>
</reference>
<protein>
    <submittedName>
        <fullName evidence="2">Uncharacterized protein</fullName>
    </submittedName>
</protein>
<feature type="transmembrane region" description="Helical" evidence="1">
    <location>
        <begin position="13"/>
        <end position="33"/>
    </location>
</feature>
<accession>A0A4U8V189</accession>